<dbReference type="AlphaFoldDB" id="A0A7Y9J968"/>
<accession>A0A7Y9J968</accession>
<dbReference type="RefSeq" id="WP_179797112.1">
    <property type="nucleotide sequence ID" value="NZ_BAABHP010000002.1"/>
</dbReference>
<feature type="transmembrane region" description="Helical" evidence="1">
    <location>
        <begin position="6"/>
        <end position="39"/>
    </location>
</feature>
<evidence type="ECO:0000313" key="2">
    <source>
        <dbReference type="EMBL" id="NYD39846.1"/>
    </source>
</evidence>
<gene>
    <name evidence="2" type="ORF">BJ983_005948</name>
</gene>
<keyword evidence="1" id="KW-1133">Transmembrane helix</keyword>
<reference evidence="2 3" key="1">
    <citation type="submission" date="2020-07" db="EMBL/GenBank/DDBJ databases">
        <title>Sequencing the genomes of 1000 actinobacteria strains.</title>
        <authorList>
            <person name="Klenk H.-P."/>
        </authorList>
    </citation>
    <scope>NUCLEOTIDE SEQUENCE [LARGE SCALE GENOMIC DNA]</scope>
    <source>
        <strain evidence="2 3">DSM 45772</strain>
    </source>
</reference>
<dbReference type="Pfam" id="PF10031">
    <property type="entry name" value="DUF2273"/>
    <property type="match status" value="1"/>
</dbReference>
<sequence length="64" mass="6408">MPVSNTVLGLIVGLVLGVSAAFGGFVAFLIVLVLGALGLLIGRALDGQLDLDGLTGRGRSSSRL</sequence>
<proteinExistence type="predicted"/>
<keyword evidence="1" id="KW-0472">Membrane</keyword>
<protein>
    <submittedName>
        <fullName evidence="2">Putative membrane protein</fullName>
    </submittedName>
</protein>
<dbReference type="EMBL" id="JACCBN010000001">
    <property type="protein sequence ID" value="NYD39846.1"/>
    <property type="molecule type" value="Genomic_DNA"/>
</dbReference>
<dbReference type="Proteomes" id="UP000535890">
    <property type="component" value="Unassembled WGS sequence"/>
</dbReference>
<name>A0A7Y9J968_9PSEU</name>
<keyword evidence="1" id="KW-0812">Transmembrane</keyword>
<keyword evidence="3" id="KW-1185">Reference proteome</keyword>
<evidence type="ECO:0000256" key="1">
    <source>
        <dbReference type="SAM" id="Phobius"/>
    </source>
</evidence>
<dbReference type="InterPro" id="IPR018730">
    <property type="entry name" value="DUF2273"/>
</dbReference>
<evidence type="ECO:0000313" key="3">
    <source>
        <dbReference type="Proteomes" id="UP000535890"/>
    </source>
</evidence>
<comment type="caution">
    <text evidence="2">The sequence shown here is derived from an EMBL/GenBank/DDBJ whole genome shotgun (WGS) entry which is preliminary data.</text>
</comment>
<organism evidence="2 3">
    <name type="scientific">Actinomycetospora corticicola</name>
    <dbReference type="NCBI Taxonomy" id="663602"/>
    <lineage>
        <taxon>Bacteria</taxon>
        <taxon>Bacillati</taxon>
        <taxon>Actinomycetota</taxon>
        <taxon>Actinomycetes</taxon>
        <taxon>Pseudonocardiales</taxon>
        <taxon>Pseudonocardiaceae</taxon>
        <taxon>Actinomycetospora</taxon>
    </lineage>
</organism>